<feature type="compositionally biased region" description="Low complexity" evidence="1">
    <location>
        <begin position="66"/>
        <end position="75"/>
    </location>
</feature>
<dbReference type="AlphaFoldDB" id="A0A224Y6S5"/>
<evidence type="ECO:0000256" key="1">
    <source>
        <dbReference type="SAM" id="MobiDB-lite"/>
    </source>
</evidence>
<reference evidence="2" key="1">
    <citation type="journal article" date="2017" name="Parasit. Vectors">
        <title>Sialotranscriptomics of Rhipicephalus zambeziensis reveals intricate expression profiles of secretory proteins and suggests tight temporal transcriptional regulation during blood-feeding.</title>
        <authorList>
            <person name="de Castro M.H."/>
            <person name="de Klerk D."/>
            <person name="Pienaar R."/>
            <person name="Rees D.J.G."/>
            <person name="Mans B.J."/>
        </authorList>
    </citation>
    <scope>NUCLEOTIDE SEQUENCE</scope>
    <source>
        <tissue evidence="2">Salivary glands</tissue>
    </source>
</reference>
<proteinExistence type="predicted"/>
<protein>
    <submittedName>
        <fullName evidence="2">Uncharacterized protein</fullName>
    </submittedName>
</protein>
<organism evidence="2">
    <name type="scientific">Rhipicephalus zambeziensis</name>
    <dbReference type="NCBI Taxonomy" id="60191"/>
    <lineage>
        <taxon>Eukaryota</taxon>
        <taxon>Metazoa</taxon>
        <taxon>Ecdysozoa</taxon>
        <taxon>Arthropoda</taxon>
        <taxon>Chelicerata</taxon>
        <taxon>Arachnida</taxon>
        <taxon>Acari</taxon>
        <taxon>Parasitiformes</taxon>
        <taxon>Ixodida</taxon>
        <taxon>Ixodoidea</taxon>
        <taxon>Ixodidae</taxon>
        <taxon>Rhipicephalinae</taxon>
        <taxon>Rhipicephalus</taxon>
        <taxon>Rhipicephalus</taxon>
    </lineage>
</organism>
<feature type="region of interest" description="Disordered" evidence="1">
    <location>
        <begin position="53"/>
        <end position="78"/>
    </location>
</feature>
<accession>A0A224Y6S5</accession>
<dbReference type="EMBL" id="GFPF01002121">
    <property type="protein sequence ID" value="MAA13267.1"/>
    <property type="molecule type" value="Transcribed_RNA"/>
</dbReference>
<sequence length="98" mass="11299">MLLLFFCLFNDKDKYNTTLFSFKVKRLIDAPHIVLAKNISMLTCTQGREINTALAGGDGERRGRRTSPSSSSLYTRGRKYTHAWRKKNETTFSYRAKT</sequence>
<evidence type="ECO:0000313" key="2">
    <source>
        <dbReference type="EMBL" id="MAA13267.1"/>
    </source>
</evidence>
<name>A0A224Y6S5_9ACAR</name>